<dbReference type="RefSeq" id="WP_131977841.1">
    <property type="nucleotide sequence ID" value="NZ_SLYB01000020.1"/>
</dbReference>
<keyword evidence="5" id="KW-0460">Magnesium</keyword>
<dbReference type="SUPFAM" id="SSF56784">
    <property type="entry name" value="HAD-like"/>
    <property type="match status" value="1"/>
</dbReference>
<dbReference type="OrthoDB" id="9800058at2"/>
<sequence length="219" mass="24339">MQKKAFIFDMDGLMINSEPLWQQSGVDVMNKYGIPVTHEDLGSWRGSPVPVLVERACTKYKISQNQTALSEEYLAYAIDMICNAKPLMPYVKETLALLANNNIRMAIASASPRYMLENIIESCDIAEYFECISSAHELPYSKPHPAVYLDACEQLKLSPAQCVGLEDSQVGMIAVKAASMTCIAVPDTEQFDLPVWSVADVKLRDLSGVNEILLEQLNK</sequence>
<evidence type="ECO:0000256" key="3">
    <source>
        <dbReference type="ARBA" id="ARBA00022723"/>
    </source>
</evidence>
<dbReference type="InterPro" id="IPR036412">
    <property type="entry name" value="HAD-like_sf"/>
</dbReference>
<dbReference type="InterPro" id="IPR051600">
    <property type="entry name" value="Beta-PGM-like"/>
</dbReference>
<dbReference type="NCBIfam" id="TIGR01509">
    <property type="entry name" value="HAD-SF-IA-v3"/>
    <property type="match status" value="1"/>
</dbReference>
<comment type="cofactor">
    <cofactor evidence="1">
        <name>Mg(2+)</name>
        <dbReference type="ChEBI" id="CHEBI:18420"/>
    </cofactor>
</comment>
<accession>A0A4R2SWV9</accession>
<dbReference type="InterPro" id="IPR023214">
    <property type="entry name" value="HAD_sf"/>
</dbReference>
<dbReference type="AlphaFoldDB" id="A0A4R2SWV9"/>
<dbReference type="SFLD" id="SFLDS00003">
    <property type="entry name" value="Haloacid_Dehalogenase"/>
    <property type="match status" value="1"/>
</dbReference>
<dbReference type="CDD" id="cd07505">
    <property type="entry name" value="HAD_BPGM-like"/>
    <property type="match status" value="1"/>
</dbReference>
<dbReference type="EMBL" id="SLYB01000020">
    <property type="protein sequence ID" value="TCP93381.1"/>
    <property type="molecule type" value="Genomic_DNA"/>
</dbReference>
<dbReference type="InterPro" id="IPR041492">
    <property type="entry name" value="HAD_2"/>
</dbReference>
<dbReference type="GO" id="GO:0000287">
    <property type="term" value="F:magnesium ion binding"/>
    <property type="evidence" value="ECO:0007669"/>
    <property type="project" value="UniProtKB-ARBA"/>
</dbReference>
<name>A0A4R2SWV9_9PAST</name>
<reference evidence="7 8" key="1">
    <citation type="submission" date="2019-03" db="EMBL/GenBank/DDBJ databases">
        <title>Genomic Encyclopedia of Type Strains, Phase IV (KMG-IV): sequencing the most valuable type-strain genomes for metagenomic binning, comparative biology and taxonomic classification.</title>
        <authorList>
            <person name="Goeker M."/>
        </authorList>
    </citation>
    <scope>NUCLEOTIDE SEQUENCE [LARGE SCALE GENOMIC DNA]</scope>
    <source>
        <strain evidence="7 8">DSM 28404</strain>
    </source>
</reference>
<keyword evidence="6" id="KW-0119">Carbohydrate metabolism</keyword>
<evidence type="ECO:0000256" key="4">
    <source>
        <dbReference type="ARBA" id="ARBA00022801"/>
    </source>
</evidence>
<dbReference type="Gene3D" id="1.10.150.240">
    <property type="entry name" value="Putative phosphatase, domain 2"/>
    <property type="match status" value="1"/>
</dbReference>
<evidence type="ECO:0000313" key="7">
    <source>
        <dbReference type="EMBL" id="TCP93381.1"/>
    </source>
</evidence>
<keyword evidence="4" id="KW-0378">Hydrolase</keyword>
<evidence type="ECO:0000256" key="1">
    <source>
        <dbReference type="ARBA" id="ARBA00001946"/>
    </source>
</evidence>
<gene>
    <name evidence="7" type="ORF">EDC44_12028</name>
</gene>
<dbReference type="InterPro" id="IPR006439">
    <property type="entry name" value="HAD-SF_hydro_IA"/>
</dbReference>
<dbReference type="GO" id="GO:0016787">
    <property type="term" value="F:hydrolase activity"/>
    <property type="evidence" value="ECO:0007669"/>
    <property type="project" value="UniProtKB-KW"/>
</dbReference>
<keyword evidence="8" id="KW-1185">Reference proteome</keyword>
<dbReference type="Pfam" id="PF13419">
    <property type="entry name" value="HAD_2"/>
    <property type="match status" value="1"/>
</dbReference>
<keyword evidence="3" id="KW-0479">Metal-binding</keyword>
<dbReference type="Proteomes" id="UP000295763">
    <property type="component" value="Unassembled WGS sequence"/>
</dbReference>
<dbReference type="PANTHER" id="PTHR46193:SF18">
    <property type="entry name" value="HEXITOL PHOSPHATASE B"/>
    <property type="match status" value="1"/>
</dbReference>
<organism evidence="7 8">
    <name type="scientific">Cricetibacter osteomyelitidis</name>
    <dbReference type="NCBI Taxonomy" id="1521931"/>
    <lineage>
        <taxon>Bacteria</taxon>
        <taxon>Pseudomonadati</taxon>
        <taxon>Pseudomonadota</taxon>
        <taxon>Gammaproteobacteria</taxon>
        <taxon>Pasteurellales</taxon>
        <taxon>Pasteurellaceae</taxon>
        <taxon>Cricetibacter</taxon>
    </lineage>
</organism>
<dbReference type="InterPro" id="IPR023198">
    <property type="entry name" value="PGP-like_dom2"/>
</dbReference>
<protein>
    <submittedName>
        <fullName evidence="7">Sugar-phosphatase</fullName>
    </submittedName>
</protein>
<proteinExistence type="inferred from homology"/>
<comment type="caution">
    <text evidence="7">The sequence shown here is derived from an EMBL/GenBank/DDBJ whole genome shotgun (WGS) entry which is preliminary data.</text>
</comment>
<evidence type="ECO:0000256" key="2">
    <source>
        <dbReference type="ARBA" id="ARBA00006171"/>
    </source>
</evidence>
<dbReference type="SFLD" id="SFLDG01135">
    <property type="entry name" value="C1.5.6:_HAD__Beta-PGM__Phospha"/>
    <property type="match status" value="1"/>
</dbReference>
<dbReference type="Gene3D" id="3.40.50.1000">
    <property type="entry name" value="HAD superfamily/HAD-like"/>
    <property type="match status" value="1"/>
</dbReference>
<dbReference type="SFLD" id="SFLDG01129">
    <property type="entry name" value="C1.5:_HAD__Beta-PGM__Phosphata"/>
    <property type="match status" value="1"/>
</dbReference>
<dbReference type="FunFam" id="3.40.50.1000:FF:000036">
    <property type="entry name" value="HAD family hydrolase"/>
    <property type="match status" value="1"/>
</dbReference>
<dbReference type="PANTHER" id="PTHR46193">
    <property type="entry name" value="6-PHOSPHOGLUCONATE PHOSPHATASE"/>
    <property type="match status" value="1"/>
</dbReference>
<comment type="similarity">
    <text evidence="2">Belongs to the HAD-like hydrolase superfamily. CbbY/CbbZ/Gph/YieH family.</text>
</comment>
<evidence type="ECO:0000313" key="8">
    <source>
        <dbReference type="Proteomes" id="UP000295763"/>
    </source>
</evidence>
<dbReference type="NCBIfam" id="NF008087">
    <property type="entry name" value="PRK10826.1"/>
    <property type="match status" value="1"/>
</dbReference>
<evidence type="ECO:0000256" key="5">
    <source>
        <dbReference type="ARBA" id="ARBA00022842"/>
    </source>
</evidence>
<evidence type="ECO:0000256" key="6">
    <source>
        <dbReference type="ARBA" id="ARBA00023277"/>
    </source>
</evidence>